<dbReference type="PANTHER" id="PTHR11319:SF35">
    <property type="entry name" value="OUTER MEMBRANE PROTEIN PMPC-RELATED"/>
    <property type="match status" value="1"/>
</dbReference>
<feature type="domain" description="Right handed beta helix" evidence="2">
    <location>
        <begin position="208"/>
        <end position="386"/>
    </location>
</feature>
<gene>
    <name evidence="3" type="ORF">CYMTET_14899</name>
</gene>
<keyword evidence="1" id="KW-0732">Signal</keyword>
<dbReference type="SUPFAM" id="SSF51126">
    <property type="entry name" value="Pectin lyase-like"/>
    <property type="match status" value="2"/>
</dbReference>
<feature type="chain" id="PRO_5042093813" description="Right handed beta helix domain-containing protein" evidence="1">
    <location>
        <begin position="18"/>
        <end position="854"/>
    </location>
</feature>
<organism evidence="3 4">
    <name type="scientific">Cymbomonas tetramitiformis</name>
    <dbReference type="NCBI Taxonomy" id="36881"/>
    <lineage>
        <taxon>Eukaryota</taxon>
        <taxon>Viridiplantae</taxon>
        <taxon>Chlorophyta</taxon>
        <taxon>Pyramimonadophyceae</taxon>
        <taxon>Pyramimonadales</taxon>
        <taxon>Pyramimonadaceae</taxon>
        <taxon>Cymbomonas</taxon>
    </lineage>
</organism>
<protein>
    <recommendedName>
        <fullName evidence="2">Right handed beta helix domain-containing protein</fullName>
    </recommendedName>
</protein>
<dbReference type="Gene3D" id="2.160.20.20">
    <property type="match status" value="1"/>
</dbReference>
<reference evidence="3 4" key="1">
    <citation type="journal article" date="2015" name="Genome Biol. Evol.">
        <title>Comparative Genomics of a Bacterivorous Green Alga Reveals Evolutionary Causalities and Consequences of Phago-Mixotrophic Mode of Nutrition.</title>
        <authorList>
            <person name="Burns J.A."/>
            <person name="Paasch A."/>
            <person name="Narechania A."/>
            <person name="Kim E."/>
        </authorList>
    </citation>
    <scope>NUCLEOTIDE SEQUENCE [LARGE SCALE GENOMIC DNA]</scope>
    <source>
        <strain evidence="3 4">PLY_AMNH</strain>
    </source>
</reference>
<comment type="caution">
    <text evidence="3">The sequence shown here is derived from an EMBL/GenBank/DDBJ whole genome shotgun (WGS) entry which is preliminary data.</text>
</comment>
<name>A0AAE0GFK8_9CHLO</name>
<evidence type="ECO:0000313" key="3">
    <source>
        <dbReference type="EMBL" id="KAK3277077.1"/>
    </source>
</evidence>
<evidence type="ECO:0000313" key="4">
    <source>
        <dbReference type="Proteomes" id="UP001190700"/>
    </source>
</evidence>
<feature type="signal peptide" evidence="1">
    <location>
        <begin position="1"/>
        <end position="17"/>
    </location>
</feature>
<sequence>MIWMMGLWLSLWYPSDGYCLFEGVGDSSAAGSIYVQCLGAFSPAGGLVVDNHVMGALRLFHLPGDWWIDTHFMGYWHWHLVVNGDGHWNDLDDGMWLSLWYPSDGYCLFEGVGDSSAAGSIYVQCLGAFSPAGGLVIDTHFMGYWHLVVNGDGHWVIWMMGCGCPCGTLLTVLMVITHAGGLVFFDLDMKYWRIAVNGDGRRVEGGAVCLGDSAVLSMVGVNVDSNTAVLFAGGGISAGNGSQVLIDQSLVVNNTASMGSGGGIYGVGATIVVRGTSKVEDNNAKVDGGGVCVIGHGTLEMNASSVTGNQAAGDGGGIAVSTSSEAALRNGTVVERNSGGDGGGMAVSEGRISIVDATVRENTADGSAAGVLLDSGAEAEVEGSRFELHPGSALKVVGEAQAMVRSTIFAQNNGTSGGGLWADSSTTVMLDGCSFEYNVAQAGSGGALYSAGNLTMTASLCVGNTAQQGGSAFLQFTLPSQAVEMRDSQFWNNTALGEGAVFYMYERLTESRTAAAAQLAELQYERNSAQGGGSIIFWDPDNLTVSSQPPECLGCTEDVASAGNTAGYDSPSGWASRATGLRVAETQAEEAGGYDLVHGIEVEVTDANEEVVTNADFTVKLLNSAGSPCTFTGEGFEQRVVNGSAVFRHDLQLVGAAGDTCLLRFTAELGVEGEVSSSDTAVPLRYCVPGEYPVDGYTSGSQKCSPCAANYISFSNDTACLECTEGVTCPGVDTYVVCPGHWLAPNARYCQQHEDPTQCFLDRLYECGVKDACSSVEGEGDAVTDYDRADEDECAVGGRNNARMGSGIASVEELALCDSDAYTEGVMCGGMTLVGSPLPVLRKMSVAVQCGAPL</sequence>
<evidence type="ECO:0000259" key="2">
    <source>
        <dbReference type="Pfam" id="PF13229"/>
    </source>
</evidence>
<dbReference type="Pfam" id="PF13229">
    <property type="entry name" value="Beta_helix"/>
    <property type="match status" value="1"/>
</dbReference>
<evidence type="ECO:0000256" key="1">
    <source>
        <dbReference type="SAM" id="SignalP"/>
    </source>
</evidence>
<dbReference type="InterPro" id="IPR011050">
    <property type="entry name" value="Pectin_lyase_fold/virulence"/>
</dbReference>
<dbReference type="InterPro" id="IPR039448">
    <property type="entry name" value="Beta_helix"/>
</dbReference>
<dbReference type="EMBL" id="LGRX02006257">
    <property type="protein sequence ID" value="KAK3277077.1"/>
    <property type="molecule type" value="Genomic_DNA"/>
</dbReference>
<dbReference type="Proteomes" id="UP001190700">
    <property type="component" value="Unassembled WGS sequence"/>
</dbReference>
<dbReference type="AlphaFoldDB" id="A0AAE0GFK8"/>
<proteinExistence type="predicted"/>
<dbReference type="InterPro" id="IPR012332">
    <property type="entry name" value="Autotransporter_pectin_lyase_C"/>
</dbReference>
<dbReference type="PANTHER" id="PTHR11319">
    <property type="entry name" value="G PROTEIN-COUPLED RECEPTOR-RELATED"/>
    <property type="match status" value="1"/>
</dbReference>
<accession>A0AAE0GFK8</accession>
<keyword evidence="4" id="KW-1185">Reference proteome</keyword>